<dbReference type="EMBL" id="CP046902">
    <property type="protein sequence ID" value="QGZ31202.1"/>
    <property type="molecule type" value="Genomic_DNA"/>
</dbReference>
<dbReference type="OrthoDB" id="7057154at2"/>
<dbReference type="AlphaFoldDB" id="A0A6I6LX73"/>
<gene>
    <name evidence="2" type="ORF">GQA94_14430</name>
</gene>
<keyword evidence="1" id="KW-0560">Oxidoreductase</keyword>
<evidence type="ECO:0000256" key="1">
    <source>
        <dbReference type="ARBA" id="ARBA00023002"/>
    </source>
</evidence>
<name>A0A6I6LX73_STUST</name>
<evidence type="ECO:0000313" key="2">
    <source>
        <dbReference type="EMBL" id="QGZ31202.1"/>
    </source>
</evidence>
<dbReference type="PANTHER" id="PTHR43612">
    <property type="entry name" value="TRIFUNCTIONAL ENZYME SUBUNIT ALPHA"/>
    <property type="match status" value="1"/>
</dbReference>
<dbReference type="Proteomes" id="UP000438983">
    <property type="component" value="Chromosome"/>
</dbReference>
<accession>A0A6I6LX73</accession>
<protein>
    <recommendedName>
        <fullName evidence="4">3-hydroxyacyl-CoA dehydrogenase</fullName>
    </recommendedName>
</protein>
<dbReference type="SUPFAM" id="SSF48179">
    <property type="entry name" value="6-phosphogluconate dehydrogenase C-terminal domain-like"/>
    <property type="match status" value="1"/>
</dbReference>
<dbReference type="SUPFAM" id="SSF52096">
    <property type="entry name" value="ClpP/crotonase"/>
    <property type="match status" value="1"/>
</dbReference>
<dbReference type="Gene3D" id="3.90.226.10">
    <property type="entry name" value="2-enoyl-CoA Hydratase, Chain A, domain 1"/>
    <property type="match status" value="1"/>
</dbReference>
<reference evidence="2 3" key="1">
    <citation type="submission" date="2019-12" db="EMBL/GenBank/DDBJ databases">
        <title>Complete genome sequence of Pseudomonas stutzeri.</title>
        <authorList>
            <person name="Lim S.R."/>
            <person name="Kim J.H."/>
        </authorList>
    </citation>
    <scope>NUCLEOTIDE SEQUENCE [LARGE SCALE GENOMIC DNA]</scope>
    <source>
        <strain evidence="2 3">PM101005</strain>
    </source>
</reference>
<dbReference type="InterPro" id="IPR029045">
    <property type="entry name" value="ClpP/crotonase-like_dom_sf"/>
</dbReference>
<evidence type="ECO:0008006" key="4">
    <source>
        <dbReference type="Google" id="ProtNLM"/>
    </source>
</evidence>
<evidence type="ECO:0000313" key="3">
    <source>
        <dbReference type="Proteomes" id="UP000438983"/>
    </source>
</evidence>
<proteinExistence type="predicted"/>
<dbReference type="GO" id="GO:0006635">
    <property type="term" value="P:fatty acid beta-oxidation"/>
    <property type="evidence" value="ECO:0007669"/>
    <property type="project" value="TreeGrafter"/>
</dbReference>
<dbReference type="GO" id="GO:0016509">
    <property type="term" value="F:long-chain (3S)-3-hydroxyacyl-CoA dehydrogenase (NAD+) activity"/>
    <property type="evidence" value="ECO:0007669"/>
    <property type="project" value="TreeGrafter"/>
</dbReference>
<dbReference type="CDD" id="cd06558">
    <property type="entry name" value="crotonase-like"/>
    <property type="match status" value="1"/>
</dbReference>
<dbReference type="Pfam" id="PF00378">
    <property type="entry name" value="ECH_1"/>
    <property type="match status" value="1"/>
</dbReference>
<dbReference type="InterPro" id="IPR013328">
    <property type="entry name" value="6PGD_dom2"/>
</dbReference>
<dbReference type="InterPro" id="IPR008927">
    <property type="entry name" value="6-PGluconate_DH-like_C_sf"/>
</dbReference>
<sequence>MSWNAPTSRPPWSTSVSALAWVPQPSSSECKSMKNFSIQIDADGVALVTFDMAGKRLNVISDEVQTELEQLVSTLRDSPEIRGAVLVSGKENGFCAGADLGEIIGHFDRWRTAQRQDALRQGLAESSSLSRHLRALETCGKPVAAAISGMALGGGLELALACHYRVAVDDPKLRLAFPEAGVGLLPGAGGTQRLIRLIGIEAALPYLLDCRPIDPADALAGGLLHARVPAAELVETARRWVLENPQAVAPWDQKEFRLPGGGPHTPQGYRGFGPAIAARLAGGSADQPAQANILKCVYEGAQVPIDAGLRIESRYFFNTVRSPQAKVMARTFFVSRQTLAKREKHTDPRSYLDALRQATKTEQQVLLEEGVAAPLVAALARRYAVEGAAIEAPSQTQCEDTDFANIAAIKQRLLYAQTLAAVRALEGGNAGDALEADASAVAAGFPSWTGGPISFIDVEGPQRFLAQAERFVAELGERFAVPAGLRERAAAGRGLYDEPA</sequence>
<dbReference type="PANTHER" id="PTHR43612:SF3">
    <property type="entry name" value="TRIFUNCTIONAL ENZYME SUBUNIT ALPHA, MITOCHONDRIAL"/>
    <property type="match status" value="1"/>
</dbReference>
<organism evidence="2 3">
    <name type="scientific">Stutzerimonas stutzeri</name>
    <name type="common">Pseudomonas stutzeri</name>
    <dbReference type="NCBI Taxonomy" id="316"/>
    <lineage>
        <taxon>Bacteria</taxon>
        <taxon>Pseudomonadati</taxon>
        <taxon>Pseudomonadota</taxon>
        <taxon>Gammaproteobacteria</taxon>
        <taxon>Pseudomonadales</taxon>
        <taxon>Pseudomonadaceae</taxon>
        <taxon>Stutzerimonas</taxon>
    </lineage>
</organism>
<dbReference type="InterPro" id="IPR050136">
    <property type="entry name" value="FA_oxidation_alpha_subunit"/>
</dbReference>
<dbReference type="Gene3D" id="1.10.1040.10">
    <property type="entry name" value="N-(1-d-carboxylethyl)-l-norvaline Dehydrogenase, domain 2"/>
    <property type="match status" value="1"/>
</dbReference>
<dbReference type="GO" id="GO:0004300">
    <property type="term" value="F:enoyl-CoA hydratase activity"/>
    <property type="evidence" value="ECO:0007669"/>
    <property type="project" value="TreeGrafter"/>
</dbReference>
<dbReference type="InterPro" id="IPR001753">
    <property type="entry name" value="Enoyl-CoA_hydra/iso"/>
</dbReference>